<evidence type="ECO:0000256" key="10">
    <source>
        <dbReference type="HAMAP-Rule" id="MF_00067"/>
    </source>
</evidence>
<dbReference type="GO" id="GO:0008968">
    <property type="term" value="F:D-sedoheptulose 7-phosphate isomerase activity"/>
    <property type="evidence" value="ECO:0007669"/>
    <property type="project" value="UniProtKB-UniRule"/>
</dbReference>
<feature type="binding site" evidence="10">
    <location>
        <position position="63"/>
    </location>
    <ligand>
        <name>Zn(2+)</name>
        <dbReference type="ChEBI" id="CHEBI:29105"/>
    </ligand>
</feature>
<dbReference type="GO" id="GO:1901135">
    <property type="term" value="P:carbohydrate derivative metabolic process"/>
    <property type="evidence" value="ECO:0007669"/>
    <property type="project" value="InterPro"/>
</dbReference>
<comment type="similarity">
    <text evidence="4 10">Belongs to the SIS family. GmhA subfamily.</text>
</comment>
<dbReference type="InterPro" id="IPR004515">
    <property type="entry name" value="Phosphoheptose_Isoase"/>
</dbReference>
<dbReference type="PROSITE" id="PS51464">
    <property type="entry name" value="SIS"/>
    <property type="match status" value="1"/>
</dbReference>
<evidence type="ECO:0000256" key="8">
    <source>
        <dbReference type="ARBA" id="ARBA00023235"/>
    </source>
</evidence>
<feature type="binding site" evidence="10">
    <location>
        <position position="63"/>
    </location>
    <ligand>
        <name>substrate</name>
    </ligand>
</feature>
<comment type="subunit">
    <text evidence="10">Homotetramer.</text>
</comment>
<feature type="binding site" evidence="10">
    <location>
        <begin position="50"/>
        <end position="52"/>
    </location>
    <ligand>
        <name>substrate</name>
    </ligand>
</feature>
<evidence type="ECO:0000313" key="12">
    <source>
        <dbReference type="EMBL" id="MDQ0544327.1"/>
    </source>
</evidence>
<dbReference type="PANTHER" id="PTHR30390:SF6">
    <property type="entry name" value="DNAA INITIATOR-ASSOCIATING PROTEIN DIAA"/>
    <property type="match status" value="1"/>
</dbReference>
<feature type="binding site" evidence="10">
    <location>
        <position position="170"/>
    </location>
    <ligand>
        <name>Zn(2+)</name>
        <dbReference type="ChEBI" id="CHEBI:29105"/>
    </ligand>
</feature>
<dbReference type="Proteomes" id="UP001223420">
    <property type="component" value="Unassembled WGS sequence"/>
</dbReference>
<evidence type="ECO:0000256" key="1">
    <source>
        <dbReference type="ARBA" id="ARBA00000348"/>
    </source>
</evidence>
<dbReference type="PANTHER" id="PTHR30390">
    <property type="entry name" value="SEDOHEPTULOSE 7-PHOSPHATE ISOMERASE / DNAA INITIATOR-ASSOCIATING FACTOR FOR REPLICATION INITIATION"/>
    <property type="match status" value="1"/>
</dbReference>
<evidence type="ECO:0000256" key="9">
    <source>
        <dbReference type="ARBA" id="ARBA00023277"/>
    </source>
</evidence>
<dbReference type="GO" id="GO:0008270">
    <property type="term" value="F:zinc ion binding"/>
    <property type="evidence" value="ECO:0007669"/>
    <property type="project" value="UniProtKB-UniRule"/>
</dbReference>
<dbReference type="GO" id="GO:0005975">
    <property type="term" value="P:carbohydrate metabolic process"/>
    <property type="evidence" value="ECO:0007669"/>
    <property type="project" value="UniProtKB-UniRule"/>
</dbReference>
<dbReference type="SUPFAM" id="SSF53697">
    <property type="entry name" value="SIS domain"/>
    <property type="match status" value="1"/>
</dbReference>
<comment type="subcellular location">
    <subcellularLocation>
        <location evidence="3 10">Cytoplasm</location>
    </subcellularLocation>
</comment>
<dbReference type="CDD" id="cd05006">
    <property type="entry name" value="SIS_GmhA"/>
    <property type="match status" value="1"/>
</dbReference>
<evidence type="ECO:0000259" key="11">
    <source>
        <dbReference type="PROSITE" id="PS51464"/>
    </source>
</evidence>
<comment type="catalytic activity">
    <reaction evidence="1 10">
        <text>2 D-sedoheptulose 7-phosphate = D-glycero-alpha-D-manno-heptose 7-phosphate + D-glycero-beta-D-manno-heptose 7-phosphate</text>
        <dbReference type="Rhea" id="RHEA:27489"/>
        <dbReference type="ChEBI" id="CHEBI:57483"/>
        <dbReference type="ChEBI" id="CHEBI:60203"/>
        <dbReference type="ChEBI" id="CHEBI:60204"/>
        <dbReference type="EC" id="5.3.1.28"/>
    </reaction>
</comment>
<feature type="binding site" evidence="10">
    <location>
        <begin position="92"/>
        <end position="93"/>
    </location>
    <ligand>
        <name>substrate</name>
    </ligand>
</feature>
<dbReference type="GO" id="GO:0005737">
    <property type="term" value="C:cytoplasm"/>
    <property type="evidence" value="ECO:0007669"/>
    <property type="project" value="UniProtKB-SubCell"/>
</dbReference>
<dbReference type="InterPro" id="IPR046348">
    <property type="entry name" value="SIS_dom_sf"/>
</dbReference>
<feature type="binding site" evidence="10">
    <location>
        <begin position="118"/>
        <end position="120"/>
    </location>
    <ligand>
        <name>substrate</name>
    </ligand>
</feature>
<evidence type="ECO:0000256" key="3">
    <source>
        <dbReference type="ARBA" id="ARBA00004496"/>
    </source>
</evidence>
<reference evidence="12" key="1">
    <citation type="submission" date="2023-07" db="EMBL/GenBank/DDBJ databases">
        <title>Genomic Encyclopedia of Type Strains, Phase IV (KMG-IV): sequencing the most valuable type-strain genomes for metagenomic binning, comparative biology and taxonomic classification.</title>
        <authorList>
            <person name="Goeker M."/>
        </authorList>
    </citation>
    <scope>NUCLEOTIDE SEQUENCE</scope>
    <source>
        <strain evidence="12">DSM 19569</strain>
    </source>
</reference>
<comment type="miscellaneous">
    <text evidence="10">The reaction produces a racemic mixture of D-glycero-alpha-D-manno-heptose 7-phosphate and D-glycero-beta-D-manno-heptose 7-phosphate.</text>
</comment>
<gene>
    <name evidence="10" type="primary">gmhA</name>
    <name evidence="12" type="ORF">QO001_003261</name>
</gene>
<feature type="binding site" evidence="10">
    <location>
        <position position="178"/>
    </location>
    <ligand>
        <name>Zn(2+)</name>
        <dbReference type="ChEBI" id="CHEBI:29105"/>
    </ligand>
</feature>
<proteinExistence type="inferred from homology"/>
<comment type="function">
    <text evidence="2 10">Catalyzes the isomerization of sedoheptulose 7-phosphate in D-glycero-D-manno-heptose 7-phosphate.</text>
</comment>
<evidence type="ECO:0000256" key="6">
    <source>
        <dbReference type="ARBA" id="ARBA00022723"/>
    </source>
</evidence>
<accession>A0AAJ1TNV0</accession>
<sequence>MSPIVNFLTKTRDTFQDALDDRRFHATVLEIADLVTASLRGGGKLLTIGNGGSAGDAQHIAGEFVSRLNYDRPPAAAIALTTDTSVITAIGNDYGYEHVFERQVLALGRPGDVLLALSTSGRSPSVLRAMDAARAIGVRIVAFTGATGGSMPERADLCLHAPSDATPLIQQVHITAAHIVCGLVEQNLFPRNAEK</sequence>
<organism evidence="12 13">
    <name type="scientific">Methylobacterium brachiatum</name>
    <dbReference type="NCBI Taxonomy" id="269660"/>
    <lineage>
        <taxon>Bacteria</taxon>
        <taxon>Pseudomonadati</taxon>
        <taxon>Pseudomonadota</taxon>
        <taxon>Alphaproteobacteria</taxon>
        <taxon>Hyphomicrobiales</taxon>
        <taxon>Methylobacteriaceae</taxon>
        <taxon>Methylobacterium</taxon>
    </lineage>
</organism>
<keyword evidence="9 10" id="KW-0119">Carbohydrate metabolism</keyword>
<evidence type="ECO:0000256" key="4">
    <source>
        <dbReference type="ARBA" id="ARBA00009894"/>
    </source>
</evidence>
<dbReference type="InterPro" id="IPR001347">
    <property type="entry name" value="SIS_dom"/>
</dbReference>
<evidence type="ECO:0000256" key="7">
    <source>
        <dbReference type="ARBA" id="ARBA00022833"/>
    </source>
</evidence>
<evidence type="ECO:0000256" key="5">
    <source>
        <dbReference type="ARBA" id="ARBA00022490"/>
    </source>
</evidence>
<name>A0AAJ1TNV0_9HYPH</name>
<feature type="binding site" evidence="10">
    <location>
        <position position="123"/>
    </location>
    <ligand>
        <name>substrate</name>
    </ligand>
</feature>
<dbReference type="HAMAP" id="MF_00067">
    <property type="entry name" value="GmhA"/>
    <property type="match status" value="1"/>
</dbReference>
<dbReference type="InterPro" id="IPR050099">
    <property type="entry name" value="SIS_GmhA/DiaA_subfam"/>
</dbReference>
<comment type="caution">
    <text evidence="12">The sequence shown here is derived from an EMBL/GenBank/DDBJ whole genome shotgun (WGS) entry which is preliminary data.</text>
</comment>
<dbReference type="Pfam" id="PF13580">
    <property type="entry name" value="SIS_2"/>
    <property type="match status" value="1"/>
</dbReference>
<dbReference type="InterPro" id="IPR035461">
    <property type="entry name" value="GmhA/DiaA"/>
</dbReference>
<dbReference type="EC" id="5.3.1.28" evidence="10"/>
<dbReference type="GO" id="GO:0097367">
    <property type="term" value="F:carbohydrate derivative binding"/>
    <property type="evidence" value="ECO:0007669"/>
    <property type="project" value="InterPro"/>
</dbReference>
<dbReference type="Gene3D" id="3.40.50.10490">
    <property type="entry name" value="Glucose-6-phosphate isomerase like protein, domain 1"/>
    <property type="match status" value="1"/>
</dbReference>
<dbReference type="EMBL" id="JAUSWL010000005">
    <property type="protein sequence ID" value="MDQ0544327.1"/>
    <property type="molecule type" value="Genomic_DNA"/>
</dbReference>
<evidence type="ECO:0000256" key="2">
    <source>
        <dbReference type="ARBA" id="ARBA00003172"/>
    </source>
</evidence>
<protein>
    <recommendedName>
        <fullName evidence="10">Phosphoheptose isomerase</fullName>
        <ecNumber evidence="10">5.3.1.28</ecNumber>
    </recommendedName>
    <alternativeName>
        <fullName evidence="10">Sedoheptulose 7-phosphate isomerase</fullName>
    </alternativeName>
</protein>
<comment type="cofactor">
    <cofactor evidence="10">
        <name>Zn(2+)</name>
        <dbReference type="ChEBI" id="CHEBI:29105"/>
    </cofactor>
    <text evidence="10">Binds 1 zinc ion per subunit.</text>
</comment>
<keyword evidence="6 10" id="KW-0479">Metal-binding</keyword>
<dbReference type="AlphaFoldDB" id="A0AAJ1TNV0"/>
<keyword evidence="7 10" id="KW-0862">Zinc</keyword>
<feature type="binding site" evidence="10">
    <location>
        <position position="59"/>
    </location>
    <ligand>
        <name>Zn(2+)</name>
        <dbReference type="ChEBI" id="CHEBI:29105"/>
    </ligand>
</feature>
<comment type="pathway">
    <text evidence="10">Carbohydrate biosynthesis; D-glycero-D-manno-heptose 7-phosphate biosynthesis; D-glycero-alpha-D-manno-heptose 7-phosphate and D-glycero-beta-D-manno-heptose 7-phosphate from sedoheptulose 7-phosphate: step 1/1.</text>
</comment>
<evidence type="ECO:0000313" key="13">
    <source>
        <dbReference type="Proteomes" id="UP001223420"/>
    </source>
</evidence>
<feature type="domain" description="SIS" evidence="11">
    <location>
        <begin position="35"/>
        <end position="194"/>
    </location>
</feature>
<keyword evidence="8 10" id="KW-0413">Isomerase</keyword>
<feature type="binding site" evidence="10">
    <location>
        <position position="170"/>
    </location>
    <ligand>
        <name>substrate</name>
    </ligand>
</feature>
<dbReference type="RefSeq" id="WP_230365396.1">
    <property type="nucleotide sequence ID" value="NZ_JAJALK010000002.1"/>
</dbReference>
<keyword evidence="5 10" id="KW-0963">Cytoplasm</keyword>